<gene>
    <name evidence="6" type="ORF">BJX63DRAFT_416437</name>
</gene>
<evidence type="ECO:0000256" key="4">
    <source>
        <dbReference type="ARBA" id="ARBA00023004"/>
    </source>
</evidence>
<keyword evidence="5" id="KW-0812">Transmembrane</keyword>
<dbReference type="InterPro" id="IPR002401">
    <property type="entry name" value="Cyt_P450_E_grp-I"/>
</dbReference>
<dbReference type="PANTHER" id="PTHR24305">
    <property type="entry name" value="CYTOCHROME P450"/>
    <property type="match status" value="1"/>
</dbReference>
<proteinExistence type="inferred from homology"/>
<dbReference type="PANTHER" id="PTHR24305:SF232">
    <property type="entry name" value="P450, PUTATIVE (EUROFUNG)-RELATED"/>
    <property type="match status" value="1"/>
</dbReference>
<dbReference type="InterPro" id="IPR050121">
    <property type="entry name" value="Cytochrome_P450_monoxygenase"/>
</dbReference>
<dbReference type="Pfam" id="PF00067">
    <property type="entry name" value="p450"/>
    <property type="match status" value="1"/>
</dbReference>
<feature type="transmembrane region" description="Helical" evidence="5">
    <location>
        <begin position="218"/>
        <end position="238"/>
    </location>
</feature>
<organism evidence="6 7">
    <name type="scientific">Aspergillus granulosus</name>
    <dbReference type="NCBI Taxonomy" id="176169"/>
    <lineage>
        <taxon>Eukaryota</taxon>
        <taxon>Fungi</taxon>
        <taxon>Dikarya</taxon>
        <taxon>Ascomycota</taxon>
        <taxon>Pezizomycotina</taxon>
        <taxon>Eurotiomycetes</taxon>
        <taxon>Eurotiomycetidae</taxon>
        <taxon>Eurotiales</taxon>
        <taxon>Aspergillaceae</taxon>
        <taxon>Aspergillus</taxon>
        <taxon>Aspergillus subgen. Nidulantes</taxon>
    </lineage>
</organism>
<comment type="similarity">
    <text evidence="2">Belongs to the cytochrome P450 family.</text>
</comment>
<dbReference type="Proteomes" id="UP001610334">
    <property type="component" value="Unassembled WGS sequence"/>
</dbReference>
<evidence type="ECO:0000256" key="5">
    <source>
        <dbReference type="SAM" id="Phobius"/>
    </source>
</evidence>
<dbReference type="CDD" id="cd11060">
    <property type="entry name" value="CYP57A1-like"/>
    <property type="match status" value="1"/>
</dbReference>
<feature type="transmembrane region" description="Helical" evidence="5">
    <location>
        <begin position="20"/>
        <end position="41"/>
    </location>
</feature>
<comment type="caution">
    <text evidence="6">The sequence shown here is derived from an EMBL/GenBank/DDBJ whole genome shotgun (WGS) entry which is preliminary data.</text>
</comment>
<sequence>MLQTSPSNVMAGVDMSELLCYWSAHRLGVLFALALAVRVIYRRYWTPIRDIPGPFFASFGSLWKVYHVWKGHTEQEIIRLHKKHGYFVRISENEVSVSHPDAVKQLLHANIVKGSFYSMFSLPDYHYINQMSELDPVRHIQKTRNLSAGFSLSNIAKTEPYIDNVLQVFMTRLDELSANGASVEFQDWFSFFAFDVLGEVTFSKSFGFVHSGFDIRNAIANTGLLVYYIALMGNYVWFHYLTLGNPLFSRLGLQPNSHIFDTCLLAVDSRKKNPEVRHDMMQRWLDIRAAHPDRLSEQDIFGAAVANIGAGAETISATAQAVIYYLLRNPEYLKRARDEIDAASARGELSHVVQYSEAAKLPFLQSCLKEAYRFHPGVCHNLPRVVPKGGITIAGRYFPEGIILSVHPWVIHRTPEIFGADCETYNPTRWLNGDTKTMDAFMIHWGAGYNMCPGRNLAQFELSKVLTTVLRDYDIEQINPKKPWRFETRFLAVPYGWPCRIRKRERA</sequence>
<keyword evidence="7" id="KW-1185">Reference proteome</keyword>
<evidence type="ECO:0000256" key="3">
    <source>
        <dbReference type="ARBA" id="ARBA00022723"/>
    </source>
</evidence>
<dbReference type="Gene3D" id="1.10.630.10">
    <property type="entry name" value="Cytochrome P450"/>
    <property type="match status" value="1"/>
</dbReference>
<keyword evidence="3" id="KW-0479">Metal-binding</keyword>
<dbReference type="PRINTS" id="PR00463">
    <property type="entry name" value="EP450I"/>
</dbReference>
<keyword evidence="5" id="KW-0472">Membrane</keyword>
<protein>
    <submittedName>
        <fullName evidence="6">Cytochrome P450</fullName>
    </submittedName>
</protein>
<dbReference type="InterPro" id="IPR036396">
    <property type="entry name" value="Cyt_P450_sf"/>
</dbReference>
<evidence type="ECO:0000313" key="6">
    <source>
        <dbReference type="EMBL" id="KAL2801849.1"/>
    </source>
</evidence>
<evidence type="ECO:0000313" key="7">
    <source>
        <dbReference type="Proteomes" id="UP001610334"/>
    </source>
</evidence>
<reference evidence="6 7" key="1">
    <citation type="submission" date="2024-07" db="EMBL/GenBank/DDBJ databases">
        <title>Section-level genome sequencing and comparative genomics of Aspergillus sections Usti and Cavernicolus.</title>
        <authorList>
            <consortium name="Lawrence Berkeley National Laboratory"/>
            <person name="Nybo J.L."/>
            <person name="Vesth T.C."/>
            <person name="Theobald S."/>
            <person name="Frisvad J.C."/>
            <person name="Larsen T.O."/>
            <person name="Kjaerboelling I."/>
            <person name="Rothschild-Mancinelli K."/>
            <person name="Lyhne E.K."/>
            <person name="Kogle M.E."/>
            <person name="Barry K."/>
            <person name="Clum A."/>
            <person name="Na H."/>
            <person name="Ledsgaard L."/>
            <person name="Lin J."/>
            <person name="Lipzen A."/>
            <person name="Kuo A."/>
            <person name="Riley R."/>
            <person name="Mondo S."/>
            <person name="Labutti K."/>
            <person name="Haridas S."/>
            <person name="Pangalinan J."/>
            <person name="Salamov A.A."/>
            <person name="Simmons B.A."/>
            <person name="Magnuson J.K."/>
            <person name="Chen J."/>
            <person name="Drula E."/>
            <person name="Henrissat B."/>
            <person name="Wiebenga A."/>
            <person name="Lubbers R.J."/>
            <person name="Gomes A.C."/>
            <person name="Makela M.R."/>
            <person name="Stajich J."/>
            <person name="Grigoriev I.V."/>
            <person name="Mortensen U.H."/>
            <person name="De Vries R.P."/>
            <person name="Baker S.E."/>
            <person name="Andersen M.R."/>
        </authorList>
    </citation>
    <scope>NUCLEOTIDE SEQUENCE [LARGE SCALE GENOMIC DNA]</scope>
    <source>
        <strain evidence="6 7">CBS 588.65</strain>
    </source>
</reference>
<keyword evidence="5" id="KW-1133">Transmembrane helix</keyword>
<comment type="cofactor">
    <cofactor evidence="1">
        <name>heme</name>
        <dbReference type="ChEBI" id="CHEBI:30413"/>
    </cofactor>
</comment>
<accession>A0ABR4GRZ7</accession>
<evidence type="ECO:0000256" key="1">
    <source>
        <dbReference type="ARBA" id="ARBA00001971"/>
    </source>
</evidence>
<evidence type="ECO:0000256" key="2">
    <source>
        <dbReference type="ARBA" id="ARBA00010617"/>
    </source>
</evidence>
<name>A0ABR4GRZ7_9EURO</name>
<keyword evidence="4" id="KW-0408">Iron</keyword>
<dbReference type="SUPFAM" id="SSF48264">
    <property type="entry name" value="Cytochrome P450"/>
    <property type="match status" value="1"/>
</dbReference>
<dbReference type="PRINTS" id="PR00385">
    <property type="entry name" value="P450"/>
</dbReference>
<dbReference type="InterPro" id="IPR001128">
    <property type="entry name" value="Cyt_P450"/>
</dbReference>
<dbReference type="EMBL" id="JBFXLT010000236">
    <property type="protein sequence ID" value="KAL2801849.1"/>
    <property type="molecule type" value="Genomic_DNA"/>
</dbReference>